<dbReference type="SUPFAM" id="SSF53335">
    <property type="entry name" value="S-adenosyl-L-methionine-dependent methyltransferases"/>
    <property type="match status" value="1"/>
</dbReference>
<feature type="domain" description="Methyltransferase" evidence="1">
    <location>
        <begin position="408"/>
        <end position="481"/>
    </location>
</feature>
<dbReference type="EMBL" id="FMUR01000003">
    <property type="protein sequence ID" value="SCX76343.1"/>
    <property type="molecule type" value="Genomic_DNA"/>
</dbReference>
<dbReference type="GO" id="GO:0008168">
    <property type="term" value="F:methyltransferase activity"/>
    <property type="evidence" value="ECO:0007669"/>
    <property type="project" value="UniProtKB-KW"/>
</dbReference>
<dbReference type="PANTHER" id="PTHR43591">
    <property type="entry name" value="METHYLTRANSFERASE"/>
    <property type="match status" value="1"/>
</dbReference>
<dbReference type="PANTHER" id="PTHR43591:SF24">
    <property type="entry name" value="2-METHOXY-6-POLYPRENYL-1,4-BENZOQUINOL METHYLASE, MITOCHONDRIAL"/>
    <property type="match status" value="1"/>
</dbReference>
<dbReference type="Pfam" id="PF13649">
    <property type="entry name" value="Methyltransf_25"/>
    <property type="match status" value="1"/>
</dbReference>
<dbReference type="GO" id="GO:0032259">
    <property type="term" value="P:methylation"/>
    <property type="evidence" value="ECO:0007669"/>
    <property type="project" value="UniProtKB-KW"/>
</dbReference>
<proteinExistence type="predicted"/>
<dbReference type="InterPro" id="IPR041698">
    <property type="entry name" value="Methyltransf_25"/>
</dbReference>
<keyword evidence="2" id="KW-0808">Transferase</keyword>
<dbReference type="AlphaFoldDB" id="A0A1G5AEM2"/>
<evidence type="ECO:0000313" key="3">
    <source>
        <dbReference type="Proteomes" id="UP000183047"/>
    </source>
</evidence>
<organism evidence="2 3">
    <name type="scientific">Butyrivibrio hungatei</name>
    <dbReference type="NCBI Taxonomy" id="185008"/>
    <lineage>
        <taxon>Bacteria</taxon>
        <taxon>Bacillati</taxon>
        <taxon>Bacillota</taxon>
        <taxon>Clostridia</taxon>
        <taxon>Lachnospirales</taxon>
        <taxon>Lachnospiraceae</taxon>
        <taxon>Butyrivibrio</taxon>
    </lineage>
</organism>
<evidence type="ECO:0000259" key="1">
    <source>
        <dbReference type="Pfam" id="PF13649"/>
    </source>
</evidence>
<dbReference type="Proteomes" id="UP000183047">
    <property type="component" value="Unassembled WGS sequence"/>
</dbReference>
<keyword evidence="2" id="KW-0489">Methyltransferase</keyword>
<gene>
    <name evidence="2" type="ORF">SAMN02910451_00185</name>
</gene>
<name>A0A1G5AEM2_9FIRM</name>
<dbReference type="RefSeq" id="WP_074461028.1">
    <property type="nucleotide sequence ID" value="NZ_FMUR01000003.1"/>
</dbReference>
<sequence length="664" mass="76304">MGISFDKYFDCDGNIREGVLGDGKWLKFLTETDNVYVNAERLESIGSLSGKETLMYVMRTLDILEEISKRDALSKEEKEIIETTLKWSEVAKGGLSKERSKWREKGYPLDIHNIASAYIYRDETGDEGFIYTLIKTHGVIGQCIRGEISVSENKELLAYRDVKGIDLQRILFALNECVMRAVSENIWKENKVSVESMIRDIVAGELKEFSAQYRLQRLCPSEMEFFDSDVSFFEKEIFPKFELWYFEAALSSFDMGQIRTILTNILRSVKALGKEVKRLNFKPLSDNLYYDYEEKKHVNVYKKRIIEKYLLDASVQNVDIEVKVENKSAFVDFNFSKVCEKLIEFCVEAERSGLLTFEKSIIVLYDMFGFRRDAFDRLNNEDKYLSTMNDVTLSTKDGIIDYVSGESVVDVGSGGGILLDKLESTFPDKQVIGTDISTNVIETLNQKKHREGHNWNVMVHNFVDGTMEKEVGSIIFSSILHEIYSYTEGENGRFDIESVKRALQNAYDSLGKGGRIVIRDGVKTKGNAVRKIRFKTAAGLDFFKNYVKDFKGLKDIPEDKKVLSIDDKTLTVSGDINFIREFLFTYTWGTESYAHEVQEQFGYFTLDEYKSFFEEVGAKIIVAKELLEPGYPDNLERYLDLLDENGDETEYPYSNCIIVAEKIN</sequence>
<accession>A0A1G5AEM2</accession>
<reference evidence="3" key="1">
    <citation type="submission" date="2016-10" db="EMBL/GenBank/DDBJ databases">
        <authorList>
            <person name="Varghese N."/>
            <person name="Submissions S."/>
        </authorList>
    </citation>
    <scope>NUCLEOTIDE SEQUENCE [LARGE SCALE GENOMIC DNA]</scope>
    <source>
        <strain evidence="3">XBD2006</strain>
    </source>
</reference>
<dbReference type="Gene3D" id="3.40.50.150">
    <property type="entry name" value="Vaccinia Virus protein VP39"/>
    <property type="match status" value="1"/>
</dbReference>
<dbReference type="InterPro" id="IPR029063">
    <property type="entry name" value="SAM-dependent_MTases_sf"/>
</dbReference>
<evidence type="ECO:0000313" key="2">
    <source>
        <dbReference type="EMBL" id="SCX76343.1"/>
    </source>
</evidence>
<dbReference type="CDD" id="cd02440">
    <property type="entry name" value="AdoMet_MTases"/>
    <property type="match status" value="1"/>
</dbReference>
<keyword evidence="3" id="KW-1185">Reference proteome</keyword>
<protein>
    <submittedName>
        <fullName evidence="2">Methyltransferase domain-containing protein</fullName>
    </submittedName>
</protein>
<dbReference type="OrthoDB" id="5106431at2"/>